<dbReference type="RefSeq" id="WP_073716307.1">
    <property type="nucleotide sequence ID" value="NZ_MQVR01000022.1"/>
</dbReference>
<comment type="catalytic activity">
    <reaction evidence="1 4 5">
        <text>[protein]-peptidylproline (omega=180) = [protein]-peptidylproline (omega=0)</text>
        <dbReference type="Rhea" id="RHEA:16237"/>
        <dbReference type="Rhea" id="RHEA-COMP:10747"/>
        <dbReference type="Rhea" id="RHEA-COMP:10748"/>
        <dbReference type="ChEBI" id="CHEBI:83833"/>
        <dbReference type="ChEBI" id="CHEBI:83834"/>
        <dbReference type="EC" id="5.2.1.8"/>
    </reaction>
</comment>
<keyword evidence="9" id="KW-1185">Reference proteome</keyword>
<dbReference type="InterPro" id="IPR046357">
    <property type="entry name" value="PPIase_dom_sf"/>
</dbReference>
<feature type="chain" id="PRO_5013202741" description="Peptidyl-prolyl cis-trans isomerase" evidence="6">
    <location>
        <begin position="27"/>
        <end position="310"/>
    </location>
</feature>
<dbReference type="GO" id="GO:0003755">
    <property type="term" value="F:peptidyl-prolyl cis-trans isomerase activity"/>
    <property type="evidence" value="ECO:0007669"/>
    <property type="project" value="UniProtKB-UniRule"/>
</dbReference>
<accession>A0A1Q5Q307</accession>
<keyword evidence="2 4" id="KW-0697">Rotamase</keyword>
<name>A0A1Q5Q307_9ACTO</name>
<evidence type="ECO:0000256" key="6">
    <source>
        <dbReference type="SAM" id="SignalP"/>
    </source>
</evidence>
<keyword evidence="6" id="KW-0732">Signal</keyword>
<evidence type="ECO:0000256" key="5">
    <source>
        <dbReference type="RuleBase" id="RU003915"/>
    </source>
</evidence>
<dbReference type="Proteomes" id="UP000185628">
    <property type="component" value="Unassembled WGS sequence"/>
</dbReference>
<evidence type="ECO:0000256" key="2">
    <source>
        <dbReference type="ARBA" id="ARBA00023110"/>
    </source>
</evidence>
<dbReference type="InterPro" id="IPR001179">
    <property type="entry name" value="PPIase_FKBP_dom"/>
</dbReference>
<dbReference type="PANTHER" id="PTHR45779">
    <property type="entry name" value="PEPTIDYLPROLYL ISOMERASE"/>
    <property type="match status" value="1"/>
</dbReference>
<dbReference type="PROSITE" id="PS51257">
    <property type="entry name" value="PROKAR_LIPOPROTEIN"/>
    <property type="match status" value="1"/>
</dbReference>
<evidence type="ECO:0000256" key="1">
    <source>
        <dbReference type="ARBA" id="ARBA00000971"/>
    </source>
</evidence>
<feature type="domain" description="PPIase FKBP-type" evidence="7">
    <location>
        <begin position="95"/>
        <end position="181"/>
    </location>
</feature>
<dbReference type="SUPFAM" id="SSF54534">
    <property type="entry name" value="FKBP-like"/>
    <property type="match status" value="1"/>
</dbReference>
<evidence type="ECO:0000256" key="3">
    <source>
        <dbReference type="ARBA" id="ARBA00023235"/>
    </source>
</evidence>
<reference evidence="9" key="1">
    <citation type="submission" date="2016-12" db="EMBL/GenBank/DDBJ databases">
        <authorList>
            <person name="Meng X."/>
        </authorList>
    </citation>
    <scope>NUCLEOTIDE SEQUENCE [LARGE SCALE GENOMIC DNA]</scope>
    <source>
        <strain evidence="9">DSM 19116</strain>
    </source>
</reference>
<dbReference type="PROSITE" id="PS50059">
    <property type="entry name" value="FKBP_PPIASE"/>
    <property type="match status" value="1"/>
</dbReference>
<organism evidence="8 9">
    <name type="scientific">Bowdeniella nasicola</name>
    <dbReference type="NCBI Taxonomy" id="208480"/>
    <lineage>
        <taxon>Bacteria</taxon>
        <taxon>Bacillati</taxon>
        <taxon>Actinomycetota</taxon>
        <taxon>Actinomycetes</taxon>
        <taxon>Actinomycetales</taxon>
        <taxon>Actinomycetaceae</taxon>
        <taxon>Bowdeniella</taxon>
    </lineage>
</organism>
<evidence type="ECO:0000259" key="7">
    <source>
        <dbReference type="PROSITE" id="PS50059"/>
    </source>
</evidence>
<dbReference type="PANTHER" id="PTHR45779:SF7">
    <property type="entry name" value="PEPTIDYLPROLYL ISOMERASE"/>
    <property type="match status" value="1"/>
</dbReference>
<evidence type="ECO:0000313" key="8">
    <source>
        <dbReference type="EMBL" id="OKL54224.1"/>
    </source>
</evidence>
<comment type="similarity">
    <text evidence="5">Belongs to the FKBP-type PPIase family.</text>
</comment>
<gene>
    <name evidence="8" type="ORF">BSZ39_05155</name>
</gene>
<evidence type="ECO:0000256" key="4">
    <source>
        <dbReference type="PROSITE-ProRule" id="PRU00277"/>
    </source>
</evidence>
<feature type="signal peptide" evidence="6">
    <location>
        <begin position="1"/>
        <end position="26"/>
    </location>
</feature>
<dbReference type="AlphaFoldDB" id="A0A1Q5Q307"/>
<comment type="caution">
    <text evidence="8">The sequence shown here is derived from an EMBL/GenBank/DDBJ whole genome shotgun (WGS) entry which is preliminary data.</text>
</comment>
<dbReference type="EMBL" id="MQVR01000022">
    <property type="protein sequence ID" value="OKL54224.1"/>
    <property type="molecule type" value="Genomic_DNA"/>
</dbReference>
<dbReference type="InterPro" id="IPR044609">
    <property type="entry name" value="FKBP2/11"/>
</dbReference>
<evidence type="ECO:0000313" key="9">
    <source>
        <dbReference type="Proteomes" id="UP000185628"/>
    </source>
</evidence>
<dbReference type="EC" id="5.2.1.8" evidence="5"/>
<proteinExistence type="inferred from homology"/>
<dbReference type="Gene3D" id="3.10.50.40">
    <property type="match status" value="1"/>
</dbReference>
<dbReference type="OrthoDB" id="25996at2"/>
<sequence>MKRTALAALSAAALALAACSSGGGNATPTPTESASAFAVPSAPEAPQVAVVDKPMFEVTGDKGTAPELSYSGDAPTELQRYTIDANPEGKEVSDTDVVLAQYHGQVWNGDVFDSSYQRGAPAAFSLNGVIPGWKFGLKGARVGERVALSIPSAQGYPQGTPDGKIKAGDTITFVVEILDAVAADTPAPDAGAQVKDPKELNLDVAASDGVLSGVTVAEGTEAPTEQKLEKLTEGTGEKEITAESQFVVRVAAGFYEADAPQRPAEVIVSNAKALPQTVGAKAGSRFALFSPKSQQGPAQVLVFDVLKVFE</sequence>
<keyword evidence="3 4" id="KW-0413">Isomerase</keyword>
<dbReference type="Pfam" id="PF00254">
    <property type="entry name" value="FKBP_C"/>
    <property type="match status" value="1"/>
</dbReference>
<protein>
    <recommendedName>
        <fullName evidence="5">Peptidyl-prolyl cis-trans isomerase</fullName>
        <ecNumber evidence="5">5.2.1.8</ecNumber>
    </recommendedName>
</protein>